<dbReference type="SMART" id="SM00013">
    <property type="entry name" value="LRRNT"/>
    <property type="match status" value="2"/>
</dbReference>
<evidence type="ECO:0000259" key="16">
    <source>
        <dbReference type="PROSITE" id="PS50026"/>
    </source>
</evidence>
<dbReference type="CDD" id="cd00110">
    <property type="entry name" value="LamG"/>
    <property type="match status" value="1"/>
</dbReference>
<dbReference type="SMART" id="SM00369">
    <property type="entry name" value="LRR_TYP"/>
    <property type="match status" value="18"/>
</dbReference>
<accession>A0AAW0PTP7</accession>
<dbReference type="GO" id="GO:0005886">
    <property type="term" value="C:plasma membrane"/>
    <property type="evidence" value="ECO:0007669"/>
    <property type="project" value="TreeGrafter"/>
</dbReference>
<dbReference type="FunFam" id="3.80.10.10:FF:000002">
    <property type="entry name" value="Slit guidance ligand 2"/>
    <property type="match status" value="3"/>
</dbReference>
<dbReference type="PROSITE" id="PS50025">
    <property type="entry name" value="LAM_G_DOMAIN"/>
    <property type="match status" value="1"/>
</dbReference>
<dbReference type="Pfam" id="PF13855">
    <property type="entry name" value="LRR_8"/>
    <property type="match status" value="5"/>
</dbReference>
<dbReference type="PANTHER" id="PTHR24369">
    <property type="entry name" value="ANTIGEN BSP, PUTATIVE-RELATED"/>
    <property type="match status" value="1"/>
</dbReference>
<evidence type="ECO:0000256" key="11">
    <source>
        <dbReference type="ARBA" id="ARBA00023180"/>
    </source>
</evidence>
<evidence type="ECO:0000256" key="10">
    <source>
        <dbReference type="ARBA" id="ARBA00023157"/>
    </source>
</evidence>
<comment type="subcellular location">
    <subcellularLocation>
        <location evidence="1">Secreted</location>
    </subcellularLocation>
</comment>
<feature type="domain" description="Laminin G" evidence="15">
    <location>
        <begin position="940"/>
        <end position="1123"/>
    </location>
</feature>
<protein>
    <recommendedName>
        <fullName evidence="19">Slit homolog 1b (Drosophila)</fullName>
    </recommendedName>
</protein>
<dbReference type="PROSITE" id="PS51450">
    <property type="entry name" value="LRR"/>
    <property type="match status" value="4"/>
</dbReference>
<dbReference type="Pfam" id="PF00008">
    <property type="entry name" value="EGF"/>
    <property type="match status" value="4"/>
</dbReference>
<dbReference type="Pfam" id="PF01463">
    <property type="entry name" value="LRRCT"/>
    <property type="match status" value="2"/>
</dbReference>
<evidence type="ECO:0000256" key="9">
    <source>
        <dbReference type="ARBA" id="ARBA00022902"/>
    </source>
</evidence>
<dbReference type="InterPro" id="IPR018097">
    <property type="entry name" value="EGF_Ca-bd_CS"/>
</dbReference>
<evidence type="ECO:0000256" key="7">
    <source>
        <dbReference type="ARBA" id="ARBA00022737"/>
    </source>
</evidence>
<evidence type="ECO:0000256" key="4">
    <source>
        <dbReference type="ARBA" id="ARBA00022536"/>
    </source>
</evidence>
<evidence type="ECO:0000259" key="15">
    <source>
        <dbReference type="PROSITE" id="PS50025"/>
    </source>
</evidence>
<dbReference type="PROSITE" id="PS00010">
    <property type="entry name" value="ASX_HYDROXYL"/>
    <property type="match status" value="2"/>
</dbReference>
<keyword evidence="2" id="KW-0217">Developmental protein</keyword>
<dbReference type="InterPro" id="IPR006207">
    <property type="entry name" value="Cys_knot_C"/>
</dbReference>
<name>A0AAW0PTP7_9GOBI</name>
<feature type="disulfide bond" evidence="12">
    <location>
        <begin position="1198"/>
        <end position="1208"/>
    </location>
</feature>
<dbReference type="SUPFAM" id="SSF49899">
    <property type="entry name" value="Concanavalin A-like lectins/glucanases"/>
    <property type="match status" value="1"/>
</dbReference>
<evidence type="ECO:0000256" key="5">
    <source>
        <dbReference type="ARBA" id="ARBA00022614"/>
    </source>
</evidence>
<feature type="domain" description="EGF-like" evidence="16">
    <location>
        <begin position="780"/>
        <end position="818"/>
    </location>
</feature>
<keyword evidence="6 13" id="KW-0732">Signal</keyword>
<feature type="disulfide bond" evidence="12">
    <location>
        <begin position="886"/>
        <end position="895"/>
    </location>
</feature>
<dbReference type="PROSITE" id="PS01187">
    <property type="entry name" value="EGF_CA"/>
    <property type="match status" value="1"/>
</dbReference>
<gene>
    <name evidence="17" type="ORF">WMY93_006502</name>
</gene>
<keyword evidence="8" id="KW-0221">Differentiation</keyword>
<dbReference type="FunFam" id="3.80.10.10:FF:000004">
    <property type="entry name" value="Slit guidance ligand 2"/>
    <property type="match status" value="1"/>
</dbReference>
<dbReference type="PROSITE" id="PS50026">
    <property type="entry name" value="EGF_3"/>
    <property type="match status" value="7"/>
</dbReference>
<dbReference type="SMART" id="SM00179">
    <property type="entry name" value="EGF_CA"/>
    <property type="match status" value="5"/>
</dbReference>
<feature type="disulfide bond" evidence="12">
    <location>
        <begin position="1179"/>
        <end position="1188"/>
    </location>
</feature>
<dbReference type="InterPro" id="IPR032675">
    <property type="entry name" value="LRR_dom_sf"/>
</dbReference>
<dbReference type="GO" id="GO:0005509">
    <property type="term" value="F:calcium ion binding"/>
    <property type="evidence" value="ECO:0007669"/>
    <property type="project" value="InterPro"/>
</dbReference>
<organism evidence="17 18">
    <name type="scientific">Mugilogobius chulae</name>
    <name type="common">yellowstripe goby</name>
    <dbReference type="NCBI Taxonomy" id="88201"/>
    <lineage>
        <taxon>Eukaryota</taxon>
        <taxon>Metazoa</taxon>
        <taxon>Chordata</taxon>
        <taxon>Craniata</taxon>
        <taxon>Vertebrata</taxon>
        <taxon>Euteleostomi</taxon>
        <taxon>Actinopterygii</taxon>
        <taxon>Neopterygii</taxon>
        <taxon>Teleostei</taxon>
        <taxon>Neoteleostei</taxon>
        <taxon>Acanthomorphata</taxon>
        <taxon>Gobiaria</taxon>
        <taxon>Gobiiformes</taxon>
        <taxon>Gobioidei</taxon>
        <taxon>Gobiidae</taxon>
        <taxon>Gobionellinae</taxon>
        <taxon>Mugilogobius</taxon>
    </lineage>
</organism>
<dbReference type="InterPro" id="IPR000152">
    <property type="entry name" value="EGF-type_Asp/Asn_hydroxyl_site"/>
</dbReference>
<proteinExistence type="predicted"/>
<dbReference type="FunFam" id="2.10.25.10:FF:000045">
    <property type="entry name" value="Slit guidance ligand 2"/>
    <property type="match status" value="1"/>
</dbReference>
<keyword evidence="4 12" id="KW-0245">EGF-like domain</keyword>
<dbReference type="GO" id="GO:0005576">
    <property type="term" value="C:extracellular region"/>
    <property type="evidence" value="ECO:0007669"/>
    <property type="project" value="UniProtKB-SubCell"/>
</dbReference>
<dbReference type="Gene3D" id="2.60.120.200">
    <property type="match status" value="1"/>
</dbReference>
<feature type="domain" description="EGF-like" evidence="16">
    <location>
        <begin position="1153"/>
        <end position="1189"/>
    </location>
</feature>
<dbReference type="PANTHER" id="PTHR24369:SF196">
    <property type="entry name" value="RETICULON 4 RECEPTOR LIKE 1"/>
    <property type="match status" value="1"/>
</dbReference>
<dbReference type="SMART" id="SM00082">
    <property type="entry name" value="LRRCT"/>
    <property type="match status" value="3"/>
</dbReference>
<dbReference type="SMART" id="SM00365">
    <property type="entry name" value="LRR_SD22"/>
    <property type="match status" value="8"/>
</dbReference>
<dbReference type="Pfam" id="PF01462">
    <property type="entry name" value="LRRNT"/>
    <property type="match status" value="1"/>
</dbReference>
<feature type="domain" description="EGF-like" evidence="16">
    <location>
        <begin position="820"/>
        <end position="858"/>
    </location>
</feature>
<dbReference type="Pfam" id="PF12661">
    <property type="entry name" value="hEGF"/>
    <property type="match status" value="1"/>
</dbReference>
<dbReference type="Pfam" id="PF02210">
    <property type="entry name" value="Laminin_G_2"/>
    <property type="match status" value="1"/>
</dbReference>
<dbReference type="InterPro" id="IPR000483">
    <property type="entry name" value="Cys-rich_flank_reg_C"/>
</dbReference>
<dbReference type="SMART" id="SM00181">
    <property type="entry name" value="EGF"/>
    <property type="match status" value="8"/>
</dbReference>
<feature type="chain" id="PRO_5043474740" description="Slit homolog 1b (Drosophila)" evidence="13">
    <location>
        <begin position="18"/>
        <end position="1318"/>
    </location>
</feature>
<dbReference type="SUPFAM" id="SSF52058">
    <property type="entry name" value="L domain-like"/>
    <property type="match status" value="3"/>
</dbReference>
<dbReference type="PROSITE" id="PS01185">
    <property type="entry name" value="CTCK_1"/>
    <property type="match status" value="1"/>
</dbReference>
<evidence type="ECO:0000256" key="12">
    <source>
        <dbReference type="PROSITE-ProRule" id="PRU00076"/>
    </source>
</evidence>
<feature type="disulfide bond" evidence="12">
    <location>
        <begin position="1103"/>
        <end position="1113"/>
    </location>
</feature>
<feature type="disulfide bond" evidence="12">
    <location>
        <begin position="1157"/>
        <end position="1167"/>
    </location>
</feature>
<feature type="signal peptide" evidence="13">
    <location>
        <begin position="1"/>
        <end position="17"/>
    </location>
</feature>
<dbReference type="InterPro" id="IPR001881">
    <property type="entry name" value="EGF-like_Ca-bd_dom"/>
</dbReference>
<dbReference type="Gene3D" id="3.80.10.10">
    <property type="entry name" value="Ribonuclease Inhibitor"/>
    <property type="match status" value="4"/>
</dbReference>
<feature type="domain" description="EGF-like" evidence="16">
    <location>
        <begin position="901"/>
        <end position="937"/>
    </location>
</feature>
<evidence type="ECO:0000256" key="1">
    <source>
        <dbReference type="ARBA" id="ARBA00004613"/>
    </source>
</evidence>
<reference evidence="18" key="1">
    <citation type="submission" date="2024-04" db="EMBL/GenBank/DDBJ databases">
        <title>Salinicola lusitanus LLJ914,a marine bacterium isolated from the Okinawa Trough.</title>
        <authorList>
            <person name="Li J."/>
        </authorList>
    </citation>
    <scope>NUCLEOTIDE SEQUENCE [LARGE SCALE GENOMIC DNA]</scope>
</reference>
<feature type="disulfide bond" evidence="12">
    <location>
        <begin position="1125"/>
        <end position="1134"/>
    </location>
</feature>
<dbReference type="CDD" id="cd00054">
    <property type="entry name" value="EGF_CA"/>
    <property type="match status" value="4"/>
</dbReference>
<evidence type="ECO:0000256" key="8">
    <source>
        <dbReference type="ARBA" id="ARBA00022782"/>
    </source>
</evidence>
<feature type="disulfide bond" evidence="12">
    <location>
        <begin position="1219"/>
        <end position="1228"/>
    </location>
</feature>
<comment type="caution">
    <text evidence="12">Lacks conserved residue(s) required for the propagation of feature annotation.</text>
</comment>
<dbReference type="SMART" id="SM00041">
    <property type="entry name" value="CT"/>
    <property type="match status" value="1"/>
</dbReference>
<keyword evidence="5" id="KW-0433">Leucine-rich repeat</keyword>
<dbReference type="EMBL" id="JBBPFD010000004">
    <property type="protein sequence ID" value="KAK7930107.1"/>
    <property type="molecule type" value="Genomic_DNA"/>
</dbReference>
<dbReference type="InterPro" id="IPR003645">
    <property type="entry name" value="Fol_N"/>
</dbReference>
<feature type="domain" description="EGF-like" evidence="16">
    <location>
        <begin position="1099"/>
        <end position="1135"/>
    </location>
</feature>
<dbReference type="SUPFAM" id="SSF57196">
    <property type="entry name" value="EGF/Laminin"/>
    <property type="match status" value="5"/>
</dbReference>
<keyword evidence="9" id="KW-0524">Neurogenesis</keyword>
<dbReference type="SMART" id="SM00282">
    <property type="entry name" value="LamG"/>
    <property type="match status" value="1"/>
</dbReference>
<feature type="disulfide bond" evidence="12">
    <location>
        <begin position="848"/>
        <end position="857"/>
    </location>
</feature>
<dbReference type="SMART" id="SM00364">
    <property type="entry name" value="LRR_BAC"/>
    <property type="match status" value="4"/>
</dbReference>
<dbReference type="InterPro" id="IPR050541">
    <property type="entry name" value="LRR_TM_domain-containing"/>
</dbReference>
<dbReference type="InterPro" id="IPR003591">
    <property type="entry name" value="Leu-rich_rpt_typical-subtyp"/>
</dbReference>
<dbReference type="InterPro" id="IPR001611">
    <property type="entry name" value="Leu-rich_rpt"/>
</dbReference>
<keyword evidence="11" id="KW-0325">Glycoprotein</keyword>
<sequence>MLLVVSVVGQGAATTKACPAHCTCLGTLVDCHGLGIKTVPKSLPKGTERLDLNGNNLTVITKFDFSGLKHLRVLHLMENQITNVERGAFDDLKELERLRINRNRLTQIPELLFQKNEALSRLDLSENMIQAIPRRAFRGATDLKNLQLDKNHISCIEEGAFRALRSLEVLRLHSNSLRCDCHMAWLSPWLRQRPALGLFTQCSSPPVLRGLNLAELRKSDFACSVLSFFFFFNSRLEQNGIKSVPPGAFTSYKKLRRIDLSNNHISEIAPDAFHGLKALNSLVLYGNKITELPEGVFDGLSSLELLLLNANKIHCVRATAFKDLENLALLSLYDNKIQSVAKGTFNSLHSIQTLHLAQNPFVRLNNNDLSVLEATGAFKGLKQLKKINLSNNKISEIEDGAFDGASSVLELHLTVNHLESVRGAMFRGLDGLRMLMLRNNKISCIHNGSFTGLPHVRLLSLYDNQLSTILPGAFDALPNLSTLNLLANPFKCDCRLSWFGAWLRSRRIVTGNPRCQSPPSSEKSPAGRWVDDSLCGPGPLCPAQCTCVDTVVRCSNKHLQSLPRGLPRNLTNCEYLDGNQFTSVPKELASFKYLQLVDLSNNKISSLSDDSFSNMSQLTTLILSYNSLRCVPPQALAGLKSLRLLSLHGNEISELQKGIFSDVASLSHLAIGANPLYCDCRLLWLSDWVKSGYKEPGIARCAGPKGMEGKLLLTTPADSFQCNGPVEEWVQVKCSPCVSSPCLNQGVCRDDQTQDYSCSCPSGFTLCCAFGFHGAFCEVNIDDCEDHGCENGATCVDGVGNYTCLCPPTTQVQSLLCEEEEDVCALGRNPCLHQSTCVSAPSGPRCVCAPGWVGPDCSIDYDECLNHRCQNGAQCVDKLNGYSCVCPKGFSGELCEVRPSGPSPCGTVLCQNGASCVQLSGAPQCQCVAGFEGPSCERLVSVNFIDRDTYVQLQEVPNWSQANISLQVSTAEDNGILLYNGDDEPIAVELHQGRVRVTYDPGNQPASAIYSAETVNDGRFHTVELVTFNHMVNLSVDGGEPQTLDSLSRVQSTVTETPLYVGGMPEEVLSPSLSLSSSPLNISSFHGCIRNLYINHQLQDFACAKFNCVNGVCQPNAAQGPQCVCQQGWSGELCDQPITASLTGSDVVTKATEPNPCENSKCVRGRCVVLDSQMYRCECEAGFHGVLCNQKGAPTPLCQGLPCVNGVCEQTERGESCTCNQGFTGQSCDIESPCRGEPVRDFHKLQRGGLRCQTTKPFSWVDCRGRCQAGAELSLNNTSYCCSPLRVRRRKLTFECEDGSTVTQDVEKPVECGCKECL</sequence>
<evidence type="ECO:0000313" key="18">
    <source>
        <dbReference type="Proteomes" id="UP001460270"/>
    </source>
</evidence>
<dbReference type="InterPro" id="IPR000742">
    <property type="entry name" value="EGF"/>
</dbReference>
<dbReference type="Gene3D" id="2.10.25.10">
    <property type="entry name" value="Laminin"/>
    <property type="match status" value="7"/>
</dbReference>
<dbReference type="SMART" id="SM00274">
    <property type="entry name" value="FOLN"/>
    <property type="match status" value="3"/>
</dbReference>
<dbReference type="FunFam" id="2.10.25.10:FF:000063">
    <property type="entry name" value="Slit guidance ligand 2"/>
    <property type="match status" value="1"/>
</dbReference>
<comment type="caution">
    <text evidence="17">The sequence shown here is derived from an EMBL/GenBank/DDBJ whole genome shotgun (WGS) entry which is preliminary data.</text>
</comment>
<evidence type="ECO:0000256" key="13">
    <source>
        <dbReference type="SAM" id="SignalP"/>
    </source>
</evidence>
<dbReference type="InterPro" id="IPR013032">
    <property type="entry name" value="EGF-like_CS"/>
</dbReference>
<dbReference type="InterPro" id="IPR013320">
    <property type="entry name" value="ConA-like_dom_sf"/>
</dbReference>
<dbReference type="Proteomes" id="UP001460270">
    <property type="component" value="Unassembled WGS sequence"/>
</dbReference>
<dbReference type="GO" id="GO:0030154">
    <property type="term" value="P:cell differentiation"/>
    <property type="evidence" value="ECO:0007669"/>
    <property type="project" value="UniProtKB-KW"/>
</dbReference>
<dbReference type="GO" id="GO:0007399">
    <property type="term" value="P:nervous system development"/>
    <property type="evidence" value="ECO:0007669"/>
    <property type="project" value="UniProtKB-KW"/>
</dbReference>
<feature type="domain" description="EGF-like" evidence="16">
    <location>
        <begin position="860"/>
        <end position="896"/>
    </location>
</feature>
<evidence type="ECO:0000313" key="17">
    <source>
        <dbReference type="EMBL" id="KAK7930107.1"/>
    </source>
</evidence>
<evidence type="ECO:0000259" key="14">
    <source>
        <dbReference type="PROSITE" id="PS01225"/>
    </source>
</evidence>
<evidence type="ECO:0000256" key="2">
    <source>
        <dbReference type="ARBA" id="ARBA00022473"/>
    </source>
</evidence>
<dbReference type="FunFam" id="2.10.25.10:FF:000053">
    <property type="entry name" value="Slit guidance ligand 2"/>
    <property type="match status" value="1"/>
</dbReference>
<evidence type="ECO:0000256" key="6">
    <source>
        <dbReference type="ARBA" id="ARBA00022729"/>
    </source>
</evidence>
<evidence type="ECO:0000256" key="3">
    <source>
        <dbReference type="ARBA" id="ARBA00022525"/>
    </source>
</evidence>
<feature type="domain" description="CTCK" evidence="14">
    <location>
        <begin position="1234"/>
        <end position="1318"/>
    </location>
</feature>
<dbReference type="PROSITE" id="PS01186">
    <property type="entry name" value="EGF_2"/>
    <property type="match status" value="6"/>
</dbReference>
<keyword evidence="10 12" id="KW-1015">Disulfide bond</keyword>
<keyword evidence="18" id="KW-1185">Reference proteome</keyword>
<keyword evidence="3" id="KW-0964">Secreted</keyword>
<keyword evidence="7" id="KW-0677">Repeat</keyword>
<evidence type="ECO:0008006" key="19">
    <source>
        <dbReference type="Google" id="ProtNLM"/>
    </source>
</evidence>
<dbReference type="InterPro" id="IPR001791">
    <property type="entry name" value="Laminin_G"/>
</dbReference>
<feature type="disulfide bond" evidence="12">
    <location>
        <begin position="927"/>
        <end position="936"/>
    </location>
</feature>
<feature type="domain" description="EGF-like" evidence="16">
    <location>
        <begin position="1194"/>
        <end position="1229"/>
    </location>
</feature>
<dbReference type="PROSITE" id="PS00022">
    <property type="entry name" value="EGF_1"/>
    <property type="match status" value="6"/>
</dbReference>
<dbReference type="PROSITE" id="PS01225">
    <property type="entry name" value="CTCK_2"/>
    <property type="match status" value="1"/>
</dbReference>
<dbReference type="InterPro" id="IPR000372">
    <property type="entry name" value="LRRNT"/>
</dbReference>